<feature type="compositionally biased region" description="Polar residues" evidence="1">
    <location>
        <begin position="369"/>
        <end position="384"/>
    </location>
</feature>
<accession>A0A9P4NUV3</accession>
<feature type="compositionally biased region" description="Polar residues" evidence="1">
    <location>
        <begin position="495"/>
        <end position="510"/>
    </location>
</feature>
<feature type="compositionally biased region" description="Polar residues" evidence="1">
    <location>
        <begin position="166"/>
        <end position="175"/>
    </location>
</feature>
<dbReference type="Proteomes" id="UP000800235">
    <property type="component" value="Unassembled WGS sequence"/>
</dbReference>
<comment type="caution">
    <text evidence="2">The sequence shown here is derived from an EMBL/GenBank/DDBJ whole genome shotgun (WGS) entry which is preliminary data.</text>
</comment>
<feature type="region of interest" description="Disordered" evidence="1">
    <location>
        <begin position="359"/>
        <end position="384"/>
    </location>
</feature>
<feature type="compositionally biased region" description="Basic residues" evidence="1">
    <location>
        <begin position="153"/>
        <end position="165"/>
    </location>
</feature>
<evidence type="ECO:0000256" key="1">
    <source>
        <dbReference type="SAM" id="MobiDB-lite"/>
    </source>
</evidence>
<evidence type="ECO:0000313" key="2">
    <source>
        <dbReference type="EMBL" id="KAF2432700.1"/>
    </source>
</evidence>
<feature type="compositionally biased region" description="Polar residues" evidence="1">
    <location>
        <begin position="611"/>
        <end position="621"/>
    </location>
</feature>
<feature type="compositionally biased region" description="Polar residues" evidence="1">
    <location>
        <begin position="468"/>
        <end position="478"/>
    </location>
</feature>
<sequence length="673" mass="73758">MVTQEDCPSSNEDGKDRKSLAAAAIRRGEISISEPILWVEGVPDASSAQRIVSSAVPPEETGTSGRKSAGEETQGIAVSTHEEHQPAEPIRESLSPYPKASQRTGKTRESRRAITPVDRPIVQNSSVAETPSPAASNQMRAKKRRQSGSIRTVLRKVFGRRKVSPKRTTPPQSRSGPKHEYSSSDPFPSINQTPESKRDYQPKESLRKHPIEEEEYTAKPRMPPPMLPFPMNINAPDPQNPAQNINSNYISFETSPKVHRRRATLPSLVVSPADAEVLQRMWNSSDLHPPSPNKIVKLNIPSPGIGVALTSGANPNRKSRSVGALHELARAQGESTGSRRRSSEIRFWRESRIDLHDVRRPESKEITDCGSSKASSTSSDHPSLTELSDAFAETGSSVRGGPHSFDFGSITTETNTAERQVHIVEQRLSQLEFNMQHISISLQEIATRPPEREVVTIGKAPLGHRSHNSLGHRSQNSLILDRPGLPSNPRDTKRFTQTSQAPPVHSSSPSPIKRIQQAVSQVSLPSLGATSGAMGFATPAQFPSPRPKTSTGPQQPVIPAAPLSPNVYDHLAPLYNALRYERGVRKALESQVLQLRKDVVELTKVVNHLSGASFTPSPDTNVTREKSRFSGYDSDDENSKSAAGNGMVNPERWATPKEEIAPRPWGRSDGHMF</sequence>
<proteinExistence type="predicted"/>
<feature type="compositionally biased region" description="Basic and acidic residues" evidence="1">
    <location>
        <begin position="195"/>
        <end position="211"/>
    </location>
</feature>
<reference evidence="2" key="1">
    <citation type="journal article" date="2020" name="Stud. Mycol.">
        <title>101 Dothideomycetes genomes: a test case for predicting lifestyles and emergence of pathogens.</title>
        <authorList>
            <person name="Haridas S."/>
            <person name="Albert R."/>
            <person name="Binder M."/>
            <person name="Bloem J."/>
            <person name="Labutti K."/>
            <person name="Salamov A."/>
            <person name="Andreopoulos B."/>
            <person name="Baker S."/>
            <person name="Barry K."/>
            <person name="Bills G."/>
            <person name="Bluhm B."/>
            <person name="Cannon C."/>
            <person name="Castanera R."/>
            <person name="Culley D."/>
            <person name="Daum C."/>
            <person name="Ezra D."/>
            <person name="Gonzalez J."/>
            <person name="Henrissat B."/>
            <person name="Kuo A."/>
            <person name="Liang C."/>
            <person name="Lipzen A."/>
            <person name="Lutzoni F."/>
            <person name="Magnuson J."/>
            <person name="Mondo S."/>
            <person name="Nolan M."/>
            <person name="Ohm R."/>
            <person name="Pangilinan J."/>
            <person name="Park H.-J."/>
            <person name="Ramirez L."/>
            <person name="Alfaro M."/>
            <person name="Sun H."/>
            <person name="Tritt A."/>
            <person name="Yoshinaga Y."/>
            <person name="Zwiers L.-H."/>
            <person name="Turgeon B."/>
            <person name="Goodwin S."/>
            <person name="Spatafora J."/>
            <person name="Crous P."/>
            <person name="Grigoriev I."/>
        </authorList>
    </citation>
    <scope>NUCLEOTIDE SEQUENCE</scope>
    <source>
        <strain evidence="2">CBS 130266</strain>
    </source>
</reference>
<feature type="region of interest" description="Disordered" evidence="1">
    <location>
        <begin position="462"/>
        <end position="512"/>
    </location>
</feature>
<feature type="region of interest" description="Disordered" evidence="1">
    <location>
        <begin position="535"/>
        <end position="561"/>
    </location>
</feature>
<feature type="compositionally biased region" description="Polar residues" evidence="1">
    <location>
        <begin position="122"/>
        <end position="139"/>
    </location>
</feature>
<feature type="region of interest" description="Disordered" evidence="1">
    <location>
        <begin position="46"/>
        <end position="246"/>
    </location>
</feature>
<dbReference type="OrthoDB" id="5428925at2759"/>
<evidence type="ECO:0000313" key="3">
    <source>
        <dbReference type="Proteomes" id="UP000800235"/>
    </source>
</evidence>
<feature type="compositionally biased region" description="Basic and acidic residues" evidence="1">
    <location>
        <begin position="654"/>
        <end position="673"/>
    </location>
</feature>
<name>A0A9P4NUV3_9PEZI</name>
<protein>
    <submittedName>
        <fullName evidence="2">Uncharacterized protein</fullName>
    </submittedName>
</protein>
<feature type="compositionally biased region" description="Polar residues" evidence="1">
    <location>
        <begin position="1"/>
        <end position="11"/>
    </location>
</feature>
<dbReference type="EMBL" id="MU007024">
    <property type="protein sequence ID" value="KAF2432700.1"/>
    <property type="molecule type" value="Genomic_DNA"/>
</dbReference>
<feature type="compositionally biased region" description="Polar residues" evidence="1">
    <location>
        <begin position="183"/>
        <end position="194"/>
    </location>
</feature>
<dbReference type="AlphaFoldDB" id="A0A9P4NUV3"/>
<keyword evidence="3" id="KW-1185">Reference proteome</keyword>
<feature type="region of interest" description="Disordered" evidence="1">
    <location>
        <begin position="1"/>
        <end position="20"/>
    </location>
</feature>
<feature type="region of interest" description="Disordered" evidence="1">
    <location>
        <begin position="611"/>
        <end position="673"/>
    </location>
</feature>
<feature type="compositionally biased region" description="Basic and acidic residues" evidence="1">
    <location>
        <begin position="80"/>
        <end position="91"/>
    </location>
</feature>
<gene>
    <name evidence="2" type="ORF">EJ08DRAFT_108905</name>
</gene>
<organism evidence="2 3">
    <name type="scientific">Tothia fuscella</name>
    <dbReference type="NCBI Taxonomy" id="1048955"/>
    <lineage>
        <taxon>Eukaryota</taxon>
        <taxon>Fungi</taxon>
        <taxon>Dikarya</taxon>
        <taxon>Ascomycota</taxon>
        <taxon>Pezizomycotina</taxon>
        <taxon>Dothideomycetes</taxon>
        <taxon>Pleosporomycetidae</taxon>
        <taxon>Venturiales</taxon>
        <taxon>Cylindrosympodiaceae</taxon>
        <taxon>Tothia</taxon>
    </lineage>
</organism>